<dbReference type="Proteomes" id="UP000822688">
    <property type="component" value="Chromosome 5"/>
</dbReference>
<comment type="caution">
    <text evidence="2">The sequence shown here is derived from an EMBL/GenBank/DDBJ whole genome shotgun (WGS) entry which is preliminary data.</text>
</comment>
<dbReference type="AlphaFoldDB" id="A0A8T0I5R5"/>
<proteinExistence type="predicted"/>
<reference evidence="2" key="1">
    <citation type="submission" date="2020-06" db="EMBL/GenBank/DDBJ databases">
        <title>WGS assembly of Ceratodon purpureus strain R40.</title>
        <authorList>
            <person name="Carey S.B."/>
            <person name="Jenkins J."/>
            <person name="Shu S."/>
            <person name="Lovell J.T."/>
            <person name="Sreedasyam A."/>
            <person name="Maumus F."/>
            <person name="Tiley G.P."/>
            <person name="Fernandez-Pozo N."/>
            <person name="Barry K."/>
            <person name="Chen C."/>
            <person name="Wang M."/>
            <person name="Lipzen A."/>
            <person name="Daum C."/>
            <person name="Saski C.A."/>
            <person name="Payton A.C."/>
            <person name="Mcbreen J.C."/>
            <person name="Conrad R.E."/>
            <person name="Kollar L.M."/>
            <person name="Olsson S."/>
            <person name="Huttunen S."/>
            <person name="Landis J.B."/>
            <person name="Wickett N.J."/>
            <person name="Johnson M.G."/>
            <person name="Rensing S.A."/>
            <person name="Grimwood J."/>
            <person name="Schmutz J."/>
            <person name="Mcdaniel S.F."/>
        </authorList>
    </citation>
    <scope>NUCLEOTIDE SEQUENCE</scope>
    <source>
        <strain evidence="2">R40</strain>
    </source>
</reference>
<dbReference type="Pfam" id="PF24928">
    <property type="entry name" value="DUF7748"/>
    <property type="match status" value="1"/>
</dbReference>
<keyword evidence="3" id="KW-1185">Reference proteome</keyword>
<feature type="domain" description="DUF7748" evidence="1">
    <location>
        <begin position="51"/>
        <end position="151"/>
    </location>
</feature>
<evidence type="ECO:0000313" key="2">
    <source>
        <dbReference type="EMBL" id="KAG0577763.1"/>
    </source>
</evidence>
<evidence type="ECO:0000259" key="1">
    <source>
        <dbReference type="Pfam" id="PF24928"/>
    </source>
</evidence>
<dbReference type="EMBL" id="CM026425">
    <property type="protein sequence ID" value="KAG0577763.1"/>
    <property type="molecule type" value="Genomic_DNA"/>
</dbReference>
<evidence type="ECO:0000313" key="3">
    <source>
        <dbReference type="Proteomes" id="UP000822688"/>
    </source>
</evidence>
<organism evidence="2 3">
    <name type="scientific">Ceratodon purpureus</name>
    <name type="common">Fire moss</name>
    <name type="synonym">Dicranum purpureum</name>
    <dbReference type="NCBI Taxonomy" id="3225"/>
    <lineage>
        <taxon>Eukaryota</taxon>
        <taxon>Viridiplantae</taxon>
        <taxon>Streptophyta</taxon>
        <taxon>Embryophyta</taxon>
        <taxon>Bryophyta</taxon>
        <taxon>Bryophytina</taxon>
        <taxon>Bryopsida</taxon>
        <taxon>Dicranidae</taxon>
        <taxon>Pseudoditrichales</taxon>
        <taxon>Ditrichaceae</taxon>
        <taxon>Ceratodon</taxon>
    </lineage>
</organism>
<accession>A0A8T0I5R5</accession>
<protein>
    <recommendedName>
        <fullName evidence="1">DUF7748 domain-containing protein</fullName>
    </recommendedName>
</protein>
<name>A0A8T0I5R5_CERPU</name>
<sequence length="214" mass="24863">MNSNSVFHFFEYIYPLFMINMWKETRNMPLISYPFPEIFCADTQLVAMAQKTIIRNRTAITWELLEGSGGEHRKVALLEPDKEYKIHTSEDSTDQEFHLKRIASSSSPSSPSVHTHHSSLLVTSDDLFDYSEIEIIGSESGINTWKGTTRNHASRKEEQSGLLRRFRKFIVMQLKDASKGCMHACIHNGLEFHYFCTSQRRKAMFESRLESWML</sequence>
<gene>
    <name evidence="2" type="ORF">KC19_5G179700</name>
</gene>
<dbReference type="InterPro" id="IPR056650">
    <property type="entry name" value="DUF7748"/>
</dbReference>